<feature type="region of interest" description="Disordered" evidence="1">
    <location>
        <begin position="305"/>
        <end position="333"/>
    </location>
</feature>
<gene>
    <name evidence="3" type="primary">LOC112543128</name>
</gene>
<keyword evidence="2" id="KW-1185">Reference proteome</keyword>
<organism evidence="2 3">
    <name type="scientific">Python bivittatus</name>
    <name type="common">Burmese python</name>
    <name type="synonym">Python molurus bivittatus</name>
    <dbReference type="NCBI Taxonomy" id="176946"/>
    <lineage>
        <taxon>Eukaryota</taxon>
        <taxon>Metazoa</taxon>
        <taxon>Chordata</taxon>
        <taxon>Craniata</taxon>
        <taxon>Vertebrata</taxon>
        <taxon>Euteleostomi</taxon>
        <taxon>Lepidosauria</taxon>
        <taxon>Squamata</taxon>
        <taxon>Bifurcata</taxon>
        <taxon>Unidentata</taxon>
        <taxon>Episquamata</taxon>
        <taxon>Toxicofera</taxon>
        <taxon>Serpentes</taxon>
        <taxon>Henophidia</taxon>
        <taxon>Pythonidae</taxon>
        <taxon>Python</taxon>
    </lineage>
</organism>
<feature type="region of interest" description="Disordered" evidence="1">
    <location>
        <begin position="169"/>
        <end position="267"/>
    </location>
</feature>
<dbReference type="AlphaFoldDB" id="A0A9F5IWX1"/>
<proteinExistence type="predicted"/>
<sequence length="357" mass="39587">MFSPLSGKARLWPRETHGFDYQYPVKRVEEDLCREEIEEADEEDLCMEQGCCQFEQTILGYTAQFTRAPPEGEETPLPPRNARHRTQPPPLHPRIKRFPSSQGVFWGQRRKPTEQPHASNAGLESNCAGYTWRSRRRPTLRWDRIGERERPRLGEETSSVCSNWIRRFPAAASNSPPPFSPASGRREERRRAGVKSICSGTAAPPAPVSLPAGLESPGVKGLAGGCEEARPRRGGRGSGAVPPRRSGSPSPLSWPLQTPPRNPQSLRVSVRRRGWLLGGGIGRRDPLAKLRRRRPLSFANPEAARLELQGEPGGLPASPLPRPTSLRSSREPLIGSPSFSFPFCKSVPRPHLKACFG</sequence>
<accession>A0A9F5IWX1</accession>
<dbReference type="GeneID" id="112543128"/>
<evidence type="ECO:0000256" key="1">
    <source>
        <dbReference type="SAM" id="MobiDB-lite"/>
    </source>
</evidence>
<evidence type="ECO:0000313" key="3">
    <source>
        <dbReference type="RefSeq" id="XP_025033100.1"/>
    </source>
</evidence>
<name>A0A9F5IWX1_PYTBI</name>
<feature type="compositionally biased region" description="Low complexity" evidence="1">
    <location>
        <begin position="323"/>
        <end position="333"/>
    </location>
</feature>
<feature type="compositionally biased region" description="Low complexity" evidence="1">
    <location>
        <begin position="239"/>
        <end position="253"/>
    </location>
</feature>
<dbReference type="Proteomes" id="UP000695026">
    <property type="component" value="Unplaced"/>
</dbReference>
<dbReference type="KEGG" id="pbi:112543128"/>
<feature type="region of interest" description="Disordered" evidence="1">
    <location>
        <begin position="68"/>
        <end position="98"/>
    </location>
</feature>
<dbReference type="RefSeq" id="XP_025033100.1">
    <property type="nucleotide sequence ID" value="XM_025177332.1"/>
</dbReference>
<reference evidence="3" key="1">
    <citation type="submission" date="2025-08" db="UniProtKB">
        <authorList>
            <consortium name="RefSeq"/>
        </authorList>
    </citation>
    <scope>IDENTIFICATION</scope>
    <source>
        <tissue evidence="3">Liver</tissue>
    </source>
</reference>
<protein>
    <submittedName>
        <fullName evidence="3">Uncharacterized protein LOC112543128</fullName>
    </submittedName>
</protein>
<evidence type="ECO:0000313" key="2">
    <source>
        <dbReference type="Proteomes" id="UP000695026"/>
    </source>
</evidence>